<dbReference type="SUPFAM" id="SSF55785">
    <property type="entry name" value="PYP-like sensor domain (PAS domain)"/>
    <property type="match status" value="3"/>
</dbReference>
<keyword evidence="1" id="KW-0597">Phosphoprotein</keyword>
<evidence type="ECO:0000259" key="9">
    <source>
        <dbReference type="PROSITE" id="PS50112"/>
    </source>
</evidence>
<dbReference type="GO" id="GO:0000155">
    <property type="term" value="F:phosphorelay sensor kinase activity"/>
    <property type="evidence" value="ECO:0007669"/>
    <property type="project" value="InterPro"/>
</dbReference>
<dbReference type="EMBL" id="CAADRM010000037">
    <property type="protein sequence ID" value="VFU12322.1"/>
    <property type="molecule type" value="Genomic_DNA"/>
</dbReference>
<name>A0A485LVZ9_9ZZZZ</name>
<evidence type="ECO:0000256" key="7">
    <source>
        <dbReference type="SAM" id="Coils"/>
    </source>
</evidence>
<dbReference type="Pfam" id="PF02518">
    <property type="entry name" value="HATPase_c"/>
    <property type="match status" value="1"/>
</dbReference>
<dbReference type="InterPro" id="IPR000014">
    <property type="entry name" value="PAS"/>
</dbReference>
<dbReference type="Pfam" id="PF00989">
    <property type="entry name" value="PAS"/>
    <property type="match status" value="1"/>
</dbReference>
<dbReference type="SMART" id="SM00086">
    <property type="entry name" value="PAC"/>
    <property type="match status" value="1"/>
</dbReference>
<dbReference type="InterPro" id="IPR001610">
    <property type="entry name" value="PAC"/>
</dbReference>
<feature type="domain" description="PAS" evidence="9">
    <location>
        <begin position="268"/>
        <end position="338"/>
    </location>
</feature>
<dbReference type="SUPFAM" id="SSF47384">
    <property type="entry name" value="Homodimeric domain of signal transducing histidine kinase"/>
    <property type="match status" value="1"/>
</dbReference>
<dbReference type="SUPFAM" id="SSF55874">
    <property type="entry name" value="ATPase domain of HSP90 chaperone/DNA topoisomerase II/histidine kinase"/>
    <property type="match status" value="1"/>
</dbReference>
<organism evidence="11">
    <name type="scientific">anaerobic digester metagenome</name>
    <dbReference type="NCBI Taxonomy" id="1263854"/>
    <lineage>
        <taxon>unclassified sequences</taxon>
        <taxon>metagenomes</taxon>
        <taxon>ecological metagenomes</taxon>
    </lineage>
</organism>
<evidence type="ECO:0000259" key="10">
    <source>
        <dbReference type="PROSITE" id="PS50113"/>
    </source>
</evidence>
<feature type="domain" description="Histidine kinase" evidence="8">
    <location>
        <begin position="406"/>
        <end position="630"/>
    </location>
</feature>
<dbReference type="InterPro" id="IPR000700">
    <property type="entry name" value="PAS-assoc_C"/>
</dbReference>
<sequence>MQDGTGKTADTPVMRALFDRLNMGVLQIDASSRITYANPFSSELLHRPREQIEKKLFHDVFPQPVARRFYREMERAAARDAAASFEAICPALDNIWFLFRCVPSAEGSTVFFEDITELKNAREDLARTRQELEHRVQERTKNLRRTSRMLEEQKELLVTIIDNIPVMLIFYDSSGAVRLVNKAFERLAGWSMGEARRMNLMAAMFPDPVYRKEVWEFMMKSRPEWKDLELTTREGKILQSSWANVFLSDGSQISIGIDISERIKMEKERIRLASAIEQADEGVVIFNHRWRIEYVDSAFEDLSDMGRQELIGRSISDLTGFFPDETYREIVDRAEKEGKKWTGRLRRKKASGEIIEVDLAVSPVYDEKGRIIDYILLAHDVTDEVRLQRQLLQIQKMEAIGNLAGGIAQNLKNAFTPILIDIEVLMQDLGEQSPSYPILEEMLRATYQAIDLVRNLLIFSRRTPPAKVPMDMVPTFREAVNFLRASLPSTIEIRRAVEVKSARVLADPAQIKQMLINLGSNAGSSMQKTGGVMEVRLARDTLDAESALKFSPDLAPGRYVRIQVSDTGMGMDEETLKHIFEPFFTTKEMREGRGLGLPVVQGIVKDLGGAITVDSEPGKGTTFTVLLPEL</sequence>
<protein>
    <submittedName>
        <fullName evidence="11">Wide host range VirA protein (Modular protein)</fullName>
        <ecNumber evidence="11">2.7.13.3</ecNumber>
    </submittedName>
</protein>
<dbReference type="AlphaFoldDB" id="A0A485LVZ9"/>
<dbReference type="NCBIfam" id="TIGR00229">
    <property type="entry name" value="sensory_box"/>
    <property type="match status" value="2"/>
</dbReference>
<dbReference type="PANTHER" id="PTHR43065:SF42">
    <property type="entry name" value="TWO-COMPONENT SENSOR PPRA"/>
    <property type="match status" value="1"/>
</dbReference>
<evidence type="ECO:0000313" key="11">
    <source>
        <dbReference type="EMBL" id="VFU12322.1"/>
    </source>
</evidence>
<dbReference type="PROSITE" id="PS50113">
    <property type="entry name" value="PAC"/>
    <property type="match status" value="1"/>
</dbReference>
<keyword evidence="3" id="KW-0547">Nucleotide-binding</keyword>
<dbReference type="PROSITE" id="PS50109">
    <property type="entry name" value="HIS_KIN"/>
    <property type="match status" value="1"/>
</dbReference>
<dbReference type="PANTHER" id="PTHR43065">
    <property type="entry name" value="SENSOR HISTIDINE KINASE"/>
    <property type="match status" value="1"/>
</dbReference>
<reference evidence="11" key="1">
    <citation type="submission" date="2019-03" db="EMBL/GenBank/DDBJ databases">
        <authorList>
            <person name="Hao L."/>
        </authorList>
    </citation>
    <scope>NUCLEOTIDE SEQUENCE</scope>
</reference>
<dbReference type="InterPro" id="IPR003594">
    <property type="entry name" value="HATPase_dom"/>
</dbReference>
<keyword evidence="2 11" id="KW-0808">Transferase</keyword>
<dbReference type="Gene3D" id="3.30.565.10">
    <property type="entry name" value="Histidine kinase-like ATPase, C-terminal domain"/>
    <property type="match status" value="1"/>
</dbReference>
<keyword evidence="7" id="KW-0175">Coiled coil</keyword>
<evidence type="ECO:0000256" key="6">
    <source>
        <dbReference type="ARBA" id="ARBA00023012"/>
    </source>
</evidence>
<accession>A0A485LVZ9</accession>
<dbReference type="InterPro" id="IPR036890">
    <property type="entry name" value="HATPase_C_sf"/>
</dbReference>
<evidence type="ECO:0000256" key="3">
    <source>
        <dbReference type="ARBA" id="ARBA00022741"/>
    </source>
</evidence>
<dbReference type="GO" id="GO:0005524">
    <property type="term" value="F:ATP binding"/>
    <property type="evidence" value="ECO:0007669"/>
    <property type="project" value="UniProtKB-KW"/>
</dbReference>
<dbReference type="GO" id="GO:0006355">
    <property type="term" value="P:regulation of DNA-templated transcription"/>
    <property type="evidence" value="ECO:0007669"/>
    <property type="project" value="InterPro"/>
</dbReference>
<evidence type="ECO:0000256" key="2">
    <source>
        <dbReference type="ARBA" id="ARBA00022679"/>
    </source>
</evidence>
<feature type="coiled-coil region" evidence="7">
    <location>
        <begin position="115"/>
        <end position="142"/>
    </location>
</feature>
<evidence type="ECO:0000256" key="4">
    <source>
        <dbReference type="ARBA" id="ARBA00022777"/>
    </source>
</evidence>
<proteinExistence type="predicted"/>
<evidence type="ECO:0000256" key="5">
    <source>
        <dbReference type="ARBA" id="ARBA00022840"/>
    </source>
</evidence>
<dbReference type="Gene3D" id="1.10.287.130">
    <property type="match status" value="1"/>
</dbReference>
<dbReference type="Gene3D" id="3.30.450.20">
    <property type="entry name" value="PAS domain"/>
    <property type="match status" value="3"/>
</dbReference>
<dbReference type="SMART" id="SM00387">
    <property type="entry name" value="HATPase_c"/>
    <property type="match status" value="1"/>
</dbReference>
<dbReference type="Pfam" id="PF13426">
    <property type="entry name" value="PAS_9"/>
    <property type="match status" value="1"/>
</dbReference>
<feature type="domain" description="PAC" evidence="10">
    <location>
        <begin position="339"/>
        <end position="393"/>
    </location>
</feature>
<feature type="domain" description="PAS" evidence="9">
    <location>
        <begin position="153"/>
        <end position="194"/>
    </location>
</feature>
<keyword evidence="4" id="KW-0418">Kinase</keyword>
<dbReference type="InterPro" id="IPR013656">
    <property type="entry name" value="PAS_4"/>
</dbReference>
<dbReference type="PROSITE" id="PS50112">
    <property type="entry name" value="PAS"/>
    <property type="match status" value="2"/>
</dbReference>
<evidence type="ECO:0000256" key="1">
    <source>
        <dbReference type="ARBA" id="ARBA00022553"/>
    </source>
</evidence>
<keyword evidence="5" id="KW-0067">ATP-binding</keyword>
<dbReference type="EC" id="2.7.13.3" evidence="11"/>
<keyword evidence="6" id="KW-0902">Two-component regulatory system</keyword>
<dbReference type="InterPro" id="IPR036097">
    <property type="entry name" value="HisK_dim/P_sf"/>
</dbReference>
<dbReference type="PRINTS" id="PR00344">
    <property type="entry name" value="BCTRLSENSOR"/>
</dbReference>
<evidence type="ECO:0000259" key="8">
    <source>
        <dbReference type="PROSITE" id="PS50109"/>
    </source>
</evidence>
<gene>
    <name evidence="11" type="ORF">SCFA_1310005</name>
</gene>
<dbReference type="InterPro" id="IPR005467">
    <property type="entry name" value="His_kinase_dom"/>
</dbReference>
<dbReference type="Pfam" id="PF08448">
    <property type="entry name" value="PAS_4"/>
    <property type="match status" value="1"/>
</dbReference>
<dbReference type="InterPro" id="IPR013767">
    <property type="entry name" value="PAS_fold"/>
</dbReference>
<dbReference type="SMART" id="SM00091">
    <property type="entry name" value="PAS"/>
    <property type="match status" value="3"/>
</dbReference>
<dbReference type="InterPro" id="IPR004358">
    <property type="entry name" value="Sig_transdc_His_kin-like_C"/>
</dbReference>
<dbReference type="InterPro" id="IPR035965">
    <property type="entry name" value="PAS-like_dom_sf"/>
</dbReference>
<dbReference type="CDD" id="cd00130">
    <property type="entry name" value="PAS"/>
    <property type="match status" value="2"/>
</dbReference>